<keyword evidence="1 3" id="KW-0597">Phosphoprotein</keyword>
<evidence type="ECO:0000259" key="5">
    <source>
        <dbReference type="PROSITE" id="PS50110"/>
    </source>
</evidence>
<dbReference type="InterPro" id="IPR000792">
    <property type="entry name" value="Tscrpt_reg_LuxR_C"/>
</dbReference>
<dbReference type="InterPro" id="IPR036388">
    <property type="entry name" value="WH-like_DNA-bd_sf"/>
</dbReference>
<dbReference type="InterPro" id="IPR058245">
    <property type="entry name" value="NreC/VraR/RcsB-like_REC"/>
</dbReference>
<dbReference type="Pfam" id="PF00196">
    <property type="entry name" value="GerE"/>
    <property type="match status" value="1"/>
</dbReference>
<feature type="domain" description="Response regulatory" evidence="5">
    <location>
        <begin position="3"/>
        <end position="120"/>
    </location>
</feature>
<dbReference type="PANTHER" id="PTHR43214">
    <property type="entry name" value="TWO-COMPONENT RESPONSE REGULATOR"/>
    <property type="match status" value="1"/>
</dbReference>
<dbReference type="EMBL" id="BAAAQR010000010">
    <property type="protein sequence ID" value="GAA2150376.1"/>
    <property type="molecule type" value="Genomic_DNA"/>
</dbReference>
<dbReference type="PROSITE" id="PS50110">
    <property type="entry name" value="RESPONSE_REGULATORY"/>
    <property type="match status" value="1"/>
</dbReference>
<dbReference type="PROSITE" id="PS00622">
    <property type="entry name" value="HTH_LUXR_1"/>
    <property type="match status" value="1"/>
</dbReference>
<dbReference type="InterPro" id="IPR001789">
    <property type="entry name" value="Sig_transdc_resp-reg_receiver"/>
</dbReference>
<evidence type="ECO:0000256" key="3">
    <source>
        <dbReference type="PROSITE-ProRule" id="PRU00169"/>
    </source>
</evidence>
<comment type="caution">
    <text evidence="6">The sequence shown here is derived from an EMBL/GenBank/DDBJ whole genome shotgun (WGS) entry which is preliminary data.</text>
</comment>
<reference evidence="6 7" key="1">
    <citation type="journal article" date="2019" name="Int. J. Syst. Evol. Microbiol.">
        <title>The Global Catalogue of Microorganisms (GCM) 10K type strain sequencing project: providing services to taxonomists for standard genome sequencing and annotation.</title>
        <authorList>
            <consortium name="The Broad Institute Genomics Platform"/>
            <consortium name="The Broad Institute Genome Sequencing Center for Infectious Disease"/>
            <person name="Wu L."/>
            <person name="Ma J."/>
        </authorList>
    </citation>
    <scope>NUCLEOTIDE SEQUENCE [LARGE SCALE GENOMIC DNA]</scope>
    <source>
        <strain evidence="6 7">JCM 16022</strain>
    </source>
</reference>
<proteinExistence type="predicted"/>
<dbReference type="Gene3D" id="3.40.50.2300">
    <property type="match status" value="1"/>
</dbReference>
<accession>A0ABN2ZZ93</accession>
<evidence type="ECO:0000313" key="7">
    <source>
        <dbReference type="Proteomes" id="UP001501771"/>
    </source>
</evidence>
<dbReference type="PROSITE" id="PS50043">
    <property type="entry name" value="HTH_LUXR_2"/>
    <property type="match status" value="1"/>
</dbReference>
<dbReference type="InterPro" id="IPR011006">
    <property type="entry name" value="CheY-like_superfamily"/>
</dbReference>
<dbReference type="Proteomes" id="UP001501771">
    <property type="component" value="Unassembled WGS sequence"/>
</dbReference>
<evidence type="ECO:0000256" key="1">
    <source>
        <dbReference type="ARBA" id="ARBA00022553"/>
    </source>
</evidence>
<dbReference type="SUPFAM" id="SSF46894">
    <property type="entry name" value="C-terminal effector domain of the bipartite response regulators"/>
    <property type="match status" value="1"/>
</dbReference>
<organism evidence="6 7">
    <name type="scientific">Nocardioides koreensis</name>
    <dbReference type="NCBI Taxonomy" id="433651"/>
    <lineage>
        <taxon>Bacteria</taxon>
        <taxon>Bacillati</taxon>
        <taxon>Actinomycetota</taxon>
        <taxon>Actinomycetes</taxon>
        <taxon>Propionibacteriales</taxon>
        <taxon>Nocardioidaceae</taxon>
        <taxon>Nocardioides</taxon>
    </lineage>
</organism>
<dbReference type="SUPFAM" id="SSF52172">
    <property type="entry name" value="CheY-like"/>
    <property type="match status" value="1"/>
</dbReference>
<dbReference type="PRINTS" id="PR00038">
    <property type="entry name" value="HTHLUXR"/>
</dbReference>
<feature type="domain" description="HTH luxR-type" evidence="4">
    <location>
        <begin position="139"/>
        <end position="204"/>
    </location>
</feature>
<evidence type="ECO:0000256" key="2">
    <source>
        <dbReference type="ARBA" id="ARBA00023125"/>
    </source>
</evidence>
<dbReference type="CDD" id="cd06170">
    <property type="entry name" value="LuxR_C_like"/>
    <property type="match status" value="1"/>
</dbReference>
<dbReference type="SMART" id="SM00448">
    <property type="entry name" value="REC"/>
    <property type="match status" value="1"/>
</dbReference>
<name>A0ABN2ZZ93_9ACTN</name>
<dbReference type="InterPro" id="IPR039420">
    <property type="entry name" value="WalR-like"/>
</dbReference>
<dbReference type="Gene3D" id="1.10.10.10">
    <property type="entry name" value="Winged helix-like DNA-binding domain superfamily/Winged helix DNA-binding domain"/>
    <property type="match status" value="1"/>
</dbReference>
<keyword evidence="2" id="KW-0238">DNA-binding</keyword>
<keyword evidence="7" id="KW-1185">Reference proteome</keyword>
<feature type="modified residue" description="4-aspartylphosphate" evidence="3">
    <location>
        <position position="55"/>
    </location>
</feature>
<sequence>MTSVLLVDDHELIRQGLCRAFEREGEDLCVVAQAGSVAEGLAAWRTARPDVVVTDLQMPDGTGLDIVRSIRAESESTGLVMLTMHTGDVQIFAAMEAGVSAFLNKEARASEVVGAARHAARAPRSFLCSGLAGAVMRRASTASSQLSPREQEILVLLADGLKASDIAQRLYLGESTVKTHIAHLYDKLGASNRAQVLVTAMRRGLLMETLTAAG</sequence>
<evidence type="ECO:0000259" key="4">
    <source>
        <dbReference type="PROSITE" id="PS50043"/>
    </source>
</evidence>
<dbReference type="RefSeq" id="WP_344154159.1">
    <property type="nucleotide sequence ID" value="NZ_BAAAQR010000010.1"/>
</dbReference>
<gene>
    <name evidence="6" type="ORF">GCM10009844_31240</name>
</gene>
<evidence type="ECO:0000313" key="6">
    <source>
        <dbReference type="EMBL" id="GAA2150376.1"/>
    </source>
</evidence>
<protein>
    <submittedName>
        <fullName evidence="6">Response regulator transcription factor</fullName>
    </submittedName>
</protein>
<dbReference type="SMART" id="SM00421">
    <property type="entry name" value="HTH_LUXR"/>
    <property type="match status" value="1"/>
</dbReference>
<dbReference type="CDD" id="cd17535">
    <property type="entry name" value="REC_NarL-like"/>
    <property type="match status" value="1"/>
</dbReference>
<dbReference type="Pfam" id="PF00072">
    <property type="entry name" value="Response_reg"/>
    <property type="match status" value="1"/>
</dbReference>
<dbReference type="InterPro" id="IPR016032">
    <property type="entry name" value="Sig_transdc_resp-reg_C-effctor"/>
</dbReference>